<comment type="caution">
    <text evidence="2">The sequence shown here is derived from an EMBL/GenBank/DDBJ whole genome shotgun (WGS) entry which is preliminary data.</text>
</comment>
<protein>
    <recommendedName>
        <fullName evidence="4">Transcription initiation factor IIF subunit alpha</fullName>
    </recommendedName>
</protein>
<dbReference type="PANTHER" id="PTHR13011">
    <property type="entry name" value="TFIIF-ALPHA"/>
    <property type="match status" value="1"/>
</dbReference>
<dbReference type="InterPro" id="IPR008851">
    <property type="entry name" value="TFIIF-alpha"/>
</dbReference>
<feature type="compositionally biased region" description="Acidic residues" evidence="1">
    <location>
        <begin position="441"/>
        <end position="463"/>
    </location>
</feature>
<evidence type="ECO:0000256" key="1">
    <source>
        <dbReference type="SAM" id="MobiDB-lite"/>
    </source>
</evidence>
<keyword evidence="3" id="KW-1185">Reference proteome</keyword>
<evidence type="ECO:0000313" key="3">
    <source>
        <dbReference type="Proteomes" id="UP000193411"/>
    </source>
</evidence>
<evidence type="ECO:0000313" key="2">
    <source>
        <dbReference type="EMBL" id="ORZ31965.1"/>
    </source>
</evidence>
<dbReference type="OrthoDB" id="5581850at2759"/>
<organism evidence="2 3">
    <name type="scientific">Catenaria anguillulae PL171</name>
    <dbReference type="NCBI Taxonomy" id="765915"/>
    <lineage>
        <taxon>Eukaryota</taxon>
        <taxon>Fungi</taxon>
        <taxon>Fungi incertae sedis</taxon>
        <taxon>Blastocladiomycota</taxon>
        <taxon>Blastocladiomycetes</taxon>
        <taxon>Blastocladiales</taxon>
        <taxon>Catenariaceae</taxon>
        <taxon>Catenaria</taxon>
    </lineage>
</organism>
<dbReference type="EMBL" id="MCFL01000052">
    <property type="protein sequence ID" value="ORZ31965.1"/>
    <property type="molecule type" value="Genomic_DNA"/>
</dbReference>
<gene>
    <name evidence="2" type="ORF">BCR44DRAFT_1255482</name>
</gene>
<proteinExistence type="predicted"/>
<accession>A0A1Y2HBT0</accession>
<feature type="compositionally biased region" description="Low complexity" evidence="1">
    <location>
        <begin position="488"/>
        <end position="503"/>
    </location>
</feature>
<feature type="region of interest" description="Disordered" evidence="1">
    <location>
        <begin position="133"/>
        <end position="168"/>
    </location>
</feature>
<feature type="region of interest" description="Disordered" evidence="1">
    <location>
        <begin position="263"/>
        <end position="290"/>
    </location>
</feature>
<sequence length="598" mass="63290">MGMAAAALGTPADDHTKGKEGEQQKKYPLKKEKQVADPSKIAPYGGARVPTAAVADDDADPAATPATTAASAAAPKSSAFQKRTREIRMVDDAVRLARREEITPWVLHGADPGASEKAARKLKRRTLRKMLLAAGKTNEAERLESSEEEEEEEEEAEAATAQDKNGHEHKIRWTWMRNPGRCCGSCRSKWTKVEAQVRKGKVQIPRPRKERARVFGCEGGPTERVLFVYPRYRTRPRHYQRLDGTLQSDARVQLVQVCRTQLARAHHHGRPSGGAHQAQAVSASGQGAPTSAAAKLLHRLNQSDSASGDADGGASGTGRVSIKRAGGGSGSGGAGGKDWGDVDELDFDLTEQFADDEEDVVGDLEDENEGFKSQIKQMFALGLGGEAMDEDFDEDFLVEDTAGAAAGGANAARSGGSGAGTKELSSGGKQMIKLLRSQGYESEDDDDEWFGSDEEGEDGEGPEEGAGQDAAEAPAAGGSRPSDAVMRALAAAATAKAKAAATANGSGQTKRSASAANLDPAPKNGSGGQNPNPPPPPFSRDEIRATLRSRGPLTAGQLIQALPRGQEQIAVYGKEAFVEVLKASMVQKDANKKLHLRQ</sequence>
<dbReference type="GO" id="GO:0003677">
    <property type="term" value="F:DNA binding"/>
    <property type="evidence" value="ECO:0007669"/>
    <property type="project" value="InterPro"/>
</dbReference>
<dbReference type="GO" id="GO:0001096">
    <property type="term" value="F:TFIIF-class transcription factor complex binding"/>
    <property type="evidence" value="ECO:0007669"/>
    <property type="project" value="TreeGrafter"/>
</dbReference>
<feature type="compositionally biased region" description="Low complexity" evidence="1">
    <location>
        <begin position="273"/>
        <end position="288"/>
    </location>
</feature>
<reference evidence="2 3" key="1">
    <citation type="submission" date="2016-07" db="EMBL/GenBank/DDBJ databases">
        <title>Pervasive Adenine N6-methylation of Active Genes in Fungi.</title>
        <authorList>
            <consortium name="DOE Joint Genome Institute"/>
            <person name="Mondo S.J."/>
            <person name="Dannebaum R.O."/>
            <person name="Kuo R.C."/>
            <person name="Labutti K."/>
            <person name="Haridas S."/>
            <person name="Kuo A."/>
            <person name="Salamov A."/>
            <person name="Ahrendt S.R."/>
            <person name="Lipzen A."/>
            <person name="Sullivan W."/>
            <person name="Andreopoulos W.B."/>
            <person name="Clum A."/>
            <person name="Lindquist E."/>
            <person name="Daum C."/>
            <person name="Ramamoorthy G.K."/>
            <person name="Gryganskyi A."/>
            <person name="Culley D."/>
            <person name="Magnuson J.K."/>
            <person name="James T.Y."/>
            <person name="O'Malley M.A."/>
            <person name="Stajich J.E."/>
            <person name="Spatafora J.W."/>
            <person name="Visel A."/>
            <person name="Grigoriev I.V."/>
        </authorList>
    </citation>
    <scope>NUCLEOTIDE SEQUENCE [LARGE SCALE GENOMIC DNA]</scope>
    <source>
        <strain evidence="2 3">PL171</strain>
    </source>
</reference>
<feature type="compositionally biased region" description="Gly residues" evidence="1">
    <location>
        <begin position="325"/>
        <end position="337"/>
    </location>
</feature>
<evidence type="ECO:0008006" key="4">
    <source>
        <dbReference type="Google" id="ProtNLM"/>
    </source>
</evidence>
<feature type="region of interest" description="Disordered" evidence="1">
    <location>
        <begin position="303"/>
        <end position="342"/>
    </location>
</feature>
<feature type="region of interest" description="Disordered" evidence="1">
    <location>
        <begin position="406"/>
        <end position="559"/>
    </location>
</feature>
<dbReference type="Proteomes" id="UP000193411">
    <property type="component" value="Unassembled WGS sequence"/>
</dbReference>
<feature type="compositionally biased region" description="Low complexity" evidence="1">
    <location>
        <begin position="465"/>
        <end position="478"/>
    </location>
</feature>
<feature type="compositionally biased region" description="Low complexity" evidence="1">
    <location>
        <begin position="61"/>
        <end position="79"/>
    </location>
</feature>
<dbReference type="GO" id="GO:0006367">
    <property type="term" value="P:transcription initiation at RNA polymerase II promoter"/>
    <property type="evidence" value="ECO:0007669"/>
    <property type="project" value="InterPro"/>
</dbReference>
<dbReference type="PANTHER" id="PTHR13011:SF0">
    <property type="entry name" value="GENERAL TRANSCRIPTION FACTOR IIF SUBUNIT 1"/>
    <property type="match status" value="1"/>
</dbReference>
<dbReference type="AlphaFoldDB" id="A0A1Y2HBT0"/>
<feature type="region of interest" description="Disordered" evidence="1">
    <location>
        <begin position="1"/>
        <end position="81"/>
    </location>
</feature>
<dbReference type="GO" id="GO:0005674">
    <property type="term" value="C:transcription factor TFIIF complex"/>
    <property type="evidence" value="ECO:0007669"/>
    <property type="project" value="TreeGrafter"/>
</dbReference>
<feature type="compositionally biased region" description="Basic and acidic residues" evidence="1">
    <location>
        <begin position="12"/>
        <end position="35"/>
    </location>
</feature>
<dbReference type="GO" id="GO:0032968">
    <property type="term" value="P:positive regulation of transcription elongation by RNA polymerase II"/>
    <property type="evidence" value="ECO:0007669"/>
    <property type="project" value="InterPro"/>
</dbReference>
<feature type="compositionally biased region" description="Polar residues" evidence="1">
    <location>
        <begin position="504"/>
        <end position="515"/>
    </location>
</feature>
<dbReference type="GO" id="GO:0016251">
    <property type="term" value="F:RNA polymerase II general transcription initiation factor activity"/>
    <property type="evidence" value="ECO:0007669"/>
    <property type="project" value="TreeGrafter"/>
</dbReference>
<feature type="compositionally biased region" description="Acidic residues" evidence="1">
    <location>
        <begin position="146"/>
        <end position="157"/>
    </location>
</feature>
<name>A0A1Y2HBT0_9FUNG</name>